<accession>A0A6N2N6J1</accession>
<protein>
    <submittedName>
        <fullName evidence="1">Uncharacterized protein</fullName>
    </submittedName>
</protein>
<dbReference type="EMBL" id="CAADRP010002152">
    <property type="protein sequence ID" value="VFU62577.1"/>
    <property type="molecule type" value="Genomic_DNA"/>
</dbReference>
<evidence type="ECO:0000313" key="1">
    <source>
        <dbReference type="EMBL" id="VFU62577.1"/>
    </source>
</evidence>
<name>A0A6N2N6J1_SALVM</name>
<proteinExistence type="predicted"/>
<reference evidence="1" key="1">
    <citation type="submission" date="2019-03" db="EMBL/GenBank/DDBJ databases">
        <authorList>
            <person name="Mank J."/>
            <person name="Almeida P."/>
        </authorList>
    </citation>
    <scope>NUCLEOTIDE SEQUENCE</scope>
    <source>
        <strain evidence="1">78183</strain>
    </source>
</reference>
<sequence>MDATSSNVPPLYFLGNSESQKIIRSLTSFSLTVRIIIIPVLVKEGKRKNGFQSWQCKCISLTPFFSSFFKILVKILNKEILKEEEKNKKKAVGVVCASLAS</sequence>
<organism evidence="1">
    <name type="scientific">Salix viminalis</name>
    <name type="common">Common osier</name>
    <name type="synonym">Basket willow</name>
    <dbReference type="NCBI Taxonomy" id="40686"/>
    <lineage>
        <taxon>Eukaryota</taxon>
        <taxon>Viridiplantae</taxon>
        <taxon>Streptophyta</taxon>
        <taxon>Embryophyta</taxon>
        <taxon>Tracheophyta</taxon>
        <taxon>Spermatophyta</taxon>
        <taxon>Magnoliopsida</taxon>
        <taxon>eudicotyledons</taxon>
        <taxon>Gunneridae</taxon>
        <taxon>Pentapetalae</taxon>
        <taxon>rosids</taxon>
        <taxon>fabids</taxon>
        <taxon>Malpighiales</taxon>
        <taxon>Salicaceae</taxon>
        <taxon>Saliceae</taxon>
        <taxon>Salix</taxon>
    </lineage>
</organism>
<gene>
    <name evidence="1" type="ORF">SVIM_LOCUS473550</name>
</gene>
<dbReference type="AlphaFoldDB" id="A0A6N2N6J1"/>